<dbReference type="InterPro" id="IPR025101">
    <property type="entry name" value="DUF4012"/>
</dbReference>
<reference evidence="3 4" key="1">
    <citation type="journal article" date="2016" name="Nat. Commun.">
        <title>Thousands of microbial genomes shed light on interconnected biogeochemical processes in an aquifer system.</title>
        <authorList>
            <person name="Anantharaman K."/>
            <person name="Brown C.T."/>
            <person name="Hug L.A."/>
            <person name="Sharon I."/>
            <person name="Castelle C.J."/>
            <person name="Probst A.J."/>
            <person name="Thomas B.C."/>
            <person name="Singh A."/>
            <person name="Wilkins M.J."/>
            <person name="Karaoz U."/>
            <person name="Brodie E.L."/>
            <person name="Williams K.H."/>
            <person name="Hubbard S.S."/>
            <person name="Banfield J.F."/>
        </authorList>
    </citation>
    <scope>NUCLEOTIDE SEQUENCE [LARGE SCALE GENOMIC DNA]</scope>
</reference>
<evidence type="ECO:0000256" key="1">
    <source>
        <dbReference type="SAM" id="Phobius"/>
    </source>
</evidence>
<evidence type="ECO:0000259" key="2">
    <source>
        <dbReference type="PROSITE" id="PS50042"/>
    </source>
</evidence>
<sequence>MFKLSRSNHVNFASIFKKGKNILNELPAVKSRRRWQKINNFLKYLSIALILLCGIIIIFFSVHFVNVNLILSRYLAGHKNVVNAVLLLRSGDHEQALRLAKFAANDFGESLDIAEEYSDNYLVKRTGFFSGQLNDLFYLLGAGELMAQAVEGAADYQAILEEALGDEKLFGTEAVIERADILKRIHSFEPDLNGIRANIDLALSKLDKIEFIGILWLIRDKTPVLGERLREIRDYIDRAALASGIIPPLLGYPEEARYLLVFEDTGELWPTGGRMKNFGVLRIKNGEIIDLKTYGVEEFSALTHSETPISAPESLKSYRQDGPWTIKDANWSLDWPSASGQIIDFVGNNKYLRDLGFNGAIAVMPQFLSDLLVLHGPVKINDREYDKSDVALLFNRENSYDIGPLIMSLRKSIGNGSLAEIKEAYDITIENLEKKNILVNFFKEELEQAVAGNNWAGAIQKNASSDYLAVIDTNMGVVSDEVMNRGIDYRVEEREKGLYADLYINYAHNGSEGEYEGLVQVFVPLGSRFTEFTGLEDGTIVTRQESNSCGGGFDKMVLAGLFRVKPEEIKQVHLSYKLPSMFDLEPGGYYTLRIQKQPGNDTRQLTVDVNLLNKVKSYKPTGYDSYREGDGRIKWQMDFDADRIFFVGL</sequence>
<gene>
    <name evidence="3" type="ORF">A2227_04640</name>
</gene>
<feature type="domain" description="Cyclic nucleotide-binding" evidence="2">
    <location>
        <begin position="131"/>
        <end position="215"/>
    </location>
</feature>
<evidence type="ECO:0000313" key="3">
    <source>
        <dbReference type="EMBL" id="OGF27874.1"/>
    </source>
</evidence>
<feature type="transmembrane region" description="Helical" evidence="1">
    <location>
        <begin position="41"/>
        <end position="65"/>
    </location>
</feature>
<dbReference type="Proteomes" id="UP000178367">
    <property type="component" value="Unassembled WGS sequence"/>
</dbReference>
<keyword evidence="1" id="KW-0812">Transmembrane</keyword>
<dbReference type="InterPro" id="IPR000595">
    <property type="entry name" value="cNMP-bd_dom"/>
</dbReference>
<dbReference type="STRING" id="1797994.A2227_04640"/>
<keyword evidence="1" id="KW-0472">Membrane</keyword>
<dbReference type="EMBL" id="MFGB01000005">
    <property type="protein sequence ID" value="OGF27874.1"/>
    <property type="molecule type" value="Genomic_DNA"/>
</dbReference>
<accession>A0A1F5SMG8</accession>
<dbReference type="PROSITE" id="PS50042">
    <property type="entry name" value="CNMP_BINDING_3"/>
    <property type="match status" value="1"/>
</dbReference>
<protein>
    <recommendedName>
        <fullName evidence="2">Cyclic nucleotide-binding domain-containing protein</fullName>
    </recommendedName>
</protein>
<comment type="caution">
    <text evidence="3">The sequence shown here is derived from an EMBL/GenBank/DDBJ whole genome shotgun (WGS) entry which is preliminary data.</text>
</comment>
<proteinExistence type="predicted"/>
<evidence type="ECO:0000313" key="4">
    <source>
        <dbReference type="Proteomes" id="UP000178367"/>
    </source>
</evidence>
<dbReference type="Pfam" id="PF13196">
    <property type="entry name" value="DUF4012"/>
    <property type="match status" value="1"/>
</dbReference>
<organism evidence="3 4">
    <name type="scientific">Candidatus Falkowbacteria bacterium RIFOXYA2_FULL_47_19</name>
    <dbReference type="NCBI Taxonomy" id="1797994"/>
    <lineage>
        <taxon>Bacteria</taxon>
        <taxon>Candidatus Falkowiibacteriota</taxon>
    </lineage>
</organism>
<keyword evidence="1" id="KW-1133">Transmembrane helix</keyword>
<name>A0A1F5SMG8_9BACT</name>
<dbReference type="AlphaFoldDB" id="A0A1F5SMG8"/>